<dbReference type="Proteomes" id="UP001626550">
    <property type="component" value="Unassembled WGS sequence"/>
</dbReference>
<feature type="region of interest" description="Disordered" evidence="2">
    <location>
        <begin position="330"/>
        <end position="400"/>
    </location>
</feature>
<feature type="region of interest" description="Disordered" evidence="2">
    <location>
        <begin position="272"/>
        <end position="294"/>
    </location>
</feature>
<sequence>MKEFEKWKSFSEEERFKLKLELSELENKLGTKTAELESSCEQLKKVETELLRIDCLVKERNHTNERCGALKKEMNLLQERMSELESHHQKALVEIKHKNQAEANRIRVKFEQQKGSLEMALNATRQQLEHSLKDLKRIRKRANGEINELESVAEDQCRRSAGLTDQLIVVKRRYAQLRSQISTYGVLMDEMFTIASNDKMDGREGRLHQALAHVQCELRRDLGMIVDNELSMDLRKSRSPSSRGRLTSSRAQIFEEEEQSNGRIQINTKIADVHASSTSASSGGNYEDEESHFRTDPQLSAKIAAWNSISVEDQDNCILRAHKSLKVPVKNRNSETEAYSNSKSSNSTGSSLGLHNSSGLGSSIGNSSHLQQITESDWHKKKKQSKTRDSPRALDYPERPQDLIDTELKGKLEEALNELVKAFETVKNKLLPVPKDLSFKLMNSFGETMSRFADNIVKMSTSTKP</sequence>
<name>A0ABD2QKV1_9PLAT</name>
<feature type="compositionally biased region" description="Basic and acidic residues" evidence="2">
    <location>
        <begin position="386"/>
        <end position="400"/>
    </location>
</feature>
<protein>
    <submittedName>
        <fullName evidence="3">Uncharacterized protein</fullName>
    </submittedName>
</protein>
<feature type="compositionally biased region" description="Low complexity" evidence="2">
    <location>
        <begin position="340"/>
        <end position="370"/>
    </location>
</feature>
<gene>
    <name evidence="3" type="ORF">Ciccas_001234</name>
</gene>
<organism evidence="3 4">
    <name type="scientific">Cichlidogyrus casuarinus</name>
    <dbReference type="NCBI Taxonomy" id="1844966"/>
    <lineage>
        <taxon>Eukaryota</taxon>
        <taxon>Metazoa</taxon>
        <taxon>Spiralia</taxon>
        <taxon>Lophotrochozoa</taxon>
        <taxon>Platyhelminthes</taxon>
        <taxon>Monogenea</taxon>
        <taxon>Monopisthocotylea</taxon>
        <taxon>Dactylogyridea</taxon>
        <taxon>Ancyrocephalidae</taxon>
        <taxon>Cichlidogyrus</taxon>
    </lineage>
</organism>
<reference evidence="3 4" key="1">
    <citation type="submission" date="2024-11" db="EMBL/GenBank/DDBJ databases">
        <title>Adaptive evolution of stress response genes in parasites aligns with host niche diversity.</title>
        <authorList>
            <person name="Hahn C."/>
            <person name="Resl P."/>
        </authorList>
    </citation>
    <scope>NUCLEOTIDE SEQUENCE [LARGE SCALE GENOMIC DNA]</scope>
    <source>
        <strain evidence="3">EGGRZ-B1_66</strain>
        <tissue evidence="3">Body</tissue>
    </source>
</reference>
<comment type="caution">
    <text evidence="3">The sequence shown here is derived from an EMBL/GenBank/DDBJ whole genome shotgun (WGS) entry which is preliminary data.</text>
</comment>
<proteinExistence type="predicted"/>
<dbReference type="AlphaFoldDB" id="A0ABD2QKV1"/>
<keyword evidence="1" id="KW-0175">Coiled coil</keyword>
<feature type="non-terminal residue" evidence="3">
    <location>
        <position position="465"/>
    </location>
</feature>
<accession>A0ABD2QKV1</accession>
<dbReference type="EMBL" id="JBJKFK010000078">
    <property type="protein sequence ID" value="KAL3320075.1"/>
    <property type="molecule type" value="Genomic_DNA"/>
</dbReference>
<keyword evidence="4" id="KW-1185">Reference proteome</keyword>
<feature type="coiled-coil region" evidence="1">
    <location>
        <begin position="121"/>
        <end position="159"/>
    </location>
</feature>
<feature type="compositionally biased region" description="Polar residues" evidence="2">
    <location>
        <begin position="275"/>
        <end position="284"/>
    </location>
</feature>
<evidence type="ECO:0000313" key="3">
    <source>
        <dbReference type="EMBL" id="KAL3320075.1"/>
    </source>
</evidence>
<evidence type="ECO:0000313" key="4">
    <source>
        <dbReference type="Proteomes" id="UP001626550"/>
    </source>
</evidence>
<evidence type="ECO:0000256" key="1">
    <source>
        <dbReference type="SAM" id="Coils"/>
    </source>
</evidence>
<feature type="coiled-coil region" evidence="1">
    <location>
        <begin position="60"/>
        <end position="94"/>
    </location>
</feature>
<evidence type="ECO:0000256" key="2">
    <source>
        <dbReference type="SAM" id="MobiDB-lite"/>
    </source>
</evidence>